<dbReference type="Proteomes" id="UP000695007">
    <property type="component" value="Unplaced"/>
</dbReference>
<dbReference type="InterPro" id="IPR031821">
    <property type="entry name" value="SOSSC"/>
</dbReference>
<evidence type="ECO:0000313" key="1">
    <source>
        <dbReference type="Proteomes" id="UP000695007"/>
    </source>
</evidence>
<name>A0AAJ6YTD0_9HYME</name>
<dbReference type="GeneID" id="105366966"/>
<sequence length="208" mass="23470">MEKTLSQFMNINTISQFKKLQNRKILEELQLKKQLLLKQGVAQTLGTSISVATTATSTSLPQILVSNDGITINSLQRAALLNAHAASAGYFVTQDSSFGNLILPVLPRFEGKFEKFFETVVMNPPFGTKCNRGIDIKFLEIASKIAKNTIYSLHKSSTRDYVLKKGFQFGFNCQVLAELVYDLPQTYKFHKKKFVNIKVDFIRFSAMK</sequence>
<dbReference type="InterPro" id="IPR051720">
    <property type="entry name" value="rRNA_MeTrfase/Polyamine_Synth"/>
</dbReference>
<protein>
    <submittedName>
        <fullName evidence="2">Uncharacterized protein LOC105366966</fullName>
    </submittedName>
</protein>
<dbReference type="GO" id="GO:0006281">
    <property type="term" value="P:DNA repair"/>
    <property type="evidence" value="ECO:0007669"/>
    <property type="project" value="InterPro"/>
</dbReference>
<dbReference type="AlphaFoldDB" id="A0AAJ6YTD0"/>
<dbReference type="PANTHER" id="PTHR23290:SF0">
    <property type="entry name" value="RRNA N6-ADENOSINE-METHYLTRANSFERASE METTL5"/>
    <property type="match status" value="1"/>
</dbReference>
<dbReference type="Gene3D" id="3.40.50.150">
    <property type="entry name" value="Vaccinia Virus protein VP39"/>
    <property type="match status" value="1"/>
</dbReference>
<dbReference type="RefSeq" id="XP_011503885.1">
    <property type="nucleotide sequence ID" value="XM_011505583.1"/>
</dbReference>
<reference evidence="2" key="1">
    <citation type="submission" date="2025-08" db="UniProtKB">
        <authorList>
            <consortium name="RefSeq"/>
        </authorList>
    </citation>
    <scope>IDENTIFICATION</scope>
</reference>
<dbReference type="InterPro" id="IPR029063">
    <property type="entry name" value="SAM-dependent_MTases_sf"/>
</dbReference>
<dbReference type="GO" id="GO:0008988">
    <property type="term" value="F:rRNA (adenine-N6-)-methyltransferase activity"/>
    <property type="evidence" value="ECO:0007669"/>
    <property type="project" value="TreeGrafter"/>
</dbReference>
<evidence type="ECO:0000313" key="2">
    <source>
        <dbReference type="RefSeq" id="XP_011503885.1"/>
    </source>
</evidence>
<accession>A0AAJ6YTD0</accession>
<organism evidence="1 2">
    <name type="scientific">Ceratosolen solmsi marchali</name>
    <dbReference type="NCBI Taxonomy" id="326594"/>
    <lineage>
        <taxon>Eukaryota</taxon>
        <taxon>Metazoa</taxon>
        <taxon>Ecdysozoa</taxon>
        <taxon>Arthropoda</taxon>
        <taxon>Hexapoda</taxon>
        <taxon>Insecta</taxon>
        <taxon>Pterygota</taxon>
        <taxon>Neoptera</taxon>
        <taxon>Endopterygota</taxon>
        <taxon>Hymenoptera</taxon>
        <taxon>Apocrita</taxon>
        <taxon>Proctotrupomorpha</taxon>
        <taxon>Chalcidoidea</taxon>
        <taxon>Agaonidae</taxon>
        <taxon>Agaoninae</taxon>
        <taxon>Ceratosolen</taxon>
    </lineage>
</organism>
<dbReference type="KEGG" id="csol:105366966"/>
<gene>
    <name evidence="2" type="primary">LOC105366966</name>
</gene>
<keyword evidence="1" id="KW-1185">Reference proteome</keyword>
<dbReference type="Pfam" id="PF15925">
    <property type="entry name" value="SOSSC"/>
    <property type="match status" value="1"/>
</dbReference>
<dbReference type="GO" id="GO:0070876">
    <property type="term" value="C:SOSS complex"/>
    <property type="evidence" value="ECO:0007669"/>
    <property type="project" value="InterPro"/>
</dbReference>
<proteinExistence type="predicted"/>
<dbReference type="PANTHER" id="PTHR23290">
    <property type="entry name" value="RRNA N6-ADENOSINE-METHYLTRANSFERASE METTL5"/>
    <property type="match status" value="1"/>
</dbReference>